<evidence type="ECO:0000313" key="12">
    <source>
        <dbReference type="Proteomes" id="UP000076738"/>
    </source>
</evidence>
<feature type="compositionally biased region" description="Basic residues" evidence="10">
    <location>
        <begin position="563"/>
        <end position="574"/>
    </location>
</feature>
<dbReference type="FunFam" id="2.130.10.10:FF:000085">
    <property type="entry name" value="WD repeat domain 33"/>
    <property type="match status" value="1"/>
</dbReference>
<dbReference type="FunFam" id="2.130.10.10:FF:000069">
    <property type="entry name" value="WD repeat domain 33"/>
    <property type="match status" value="1"/>
</dbReference>
<feature type="repeat" description="WD" evidence="8">
    <location>
        <begin position="163"/>
        <end position="195"/>
    </location>
</feature>
<dbReference type="AlphaFoldDB" id="A0A167KZW4"/>
<proteinExistence type="predicted"/>
<evidence type="ECO:0000256" key="2">
    <source>
        <dbReference type="ARBA" id="ARBA00022574"/>
    </source>
</evidence>
<evidence type="ECO:0000256" key="4">
    <source>
        <dbReference type="ARBA" id="ARBA00022737"/>
    </source>
</evidence>
<accession>A0A167KZW4</accession>
<reference evidence="11 12" key="1">
    <citation type="journal article" date="2016" name="Mol. Biol. Evol.">
        <title>Comparative Genomics of Early-Diverging Mushroom-Forming Fungi Provides Insights into the Origins of Lignocellulose Decay Capabilities.</title>
        <authorList>
            <person name="Nagy L.G."/>
            <person name="Riley R."/>
            <person name="Tritt A."/>
            <person name="Adam C."/>
            <person name="Daum C."/>
            <person name="Floudas D."/>
            <person name="Sun H."/>
            <person name="Yadav J.S."/>
            <person name="Pangilinan J."/>
            <person name="Larsson K.H."/>
            <person name="Matsuura K."/>
            <person name="Barry K."/>
            <person name="Labutti K."/>
            <person name="Kuo R."/>
            <person name="Ohm R.A."/>
            <person name="Bhattacharya S.S."/>
            <person name="Shirouzu T."/>
            <person name="Yoshinaga Y."/>
            <person name="Martin F.M."/>
            <person name="Grigoriev I.V."/>
            <person name="Hibbett D.S."/>
        </authorList>
    </citation>
    <scope>NUCLEOTIDE SEQUENCE [LARGE SCALE GENOMIC DNA]</scope>
    <source>
        <strain evidence="11 12">TUFC12733</strain>
    </source>
</reference>
<feature type="repeat" description="WD" evidence="8">
    <location>
        <begin position="204"/>
        <end position="245"/>
    </location>
</feature>
<feature type="repeat" description="WD" evidence="8">
    <location>
        <begin position="128"/>
        <end position="153"/>
    </location>
</feature>
<dbReference type="EMBL" id="KV417290">
    <property type="protein sequence ID" value="KZO95190.1"/>
    <property type="molecule type" value="Genomic_DNA"/>
</dbReference>
<dbReference type="PANTHER" id="PTHR22836">
    <property type="entry name" value="WD40 REPEAT PROTEIN"/>
    <property type="match status" value="1"/>
</dbReference>
<feature type="compositionally biased region" description="Gly residues" evidence="10">
    <location>
        <begin position="458"/>
        <end position="467"/>
    </location>
</feature>
<feature type="compositionally biased region" description="Gly residues" evidence="10">
    <location>
        <begin position="516"/>
        <end position="534"/>
    </location>
</feature>
<evidence type="ECO:0000256" key="6">
    <source>
        <dbReference type="ARBA" id="ARBA00025498"/>
    </source>
</evidence>
<evidence type="ECO:0000256" key="7">
    <source>
        <dbReference type="ARBA" id="ARBA00026154"/>
    </source>
</evidence>
<dbReference type="PROSITE" id="PS50294">
    <property type="entry name" value="WD_REPEATS_REGION"/>
    <property type="match status" value="5"/>
</dbReference>
<dbReference type="InterPro" id="IPR036322">
    <property type="entry name" value="WD40_repeat_dom_sf"/>
</dbReference>
<dbReference type="PROSITE" id="PS50082">
    <property type="entry name" value="WD_REPEATS_2"/>
    <property type="match status" value="7"/>
</dbReference>
<dbReference type="SMART" id="SM00320">
    <property type="entry name" value="WD40"/>
    <property type="match status" value="7"/>
</dbReference>
<evidence type="ECO:0000256" key="3">
    <source>
        <dbReference type="ARBA" id="ARBA00022664"/>
    </source>
</evidence>
<keyword evidence="3 9" id="KW-0507">mRNA processing</keyword>
<dbReference type="PANTHER" id="PTHR22836:SF0">
    <property type="entry name" value="PRE-MRNA 3' END PROCESSING PROTEIN WDR33"/>
    <property type="match status" value="1"/>
</dbReference>
<evidence type="ECO:0000256" key="5">
    <source>
        <dbReference type="ARBA" id="ARBA00023242"/>
    </source>
</evidence>
<keyword evidence="5 9" id="KW-0539">Nucleus</keyword>
<gene>
    <name evidence="11" type="ORF">CALVIDRAFT_500441</name>
</gene>
<evidence type="ECO:0000256" key="1">
    <source>
        <dbReference type="ARBA" id="ARBA00004123"/>
    </source>
</evidence>
<dbReference type="Pfam" id="PF00400">
    <property type="entry name" value="WD40"/>
    <property type="match status" value="7"/>
</dbReference>
<dbReference type="SUPFAM" id="SSF50978">
    <property type="entry name" value="WD40 repeat-like"/>
    <property type="match status" value="1"/>
</dbReference>
<evidence type="ECO:0000256" key="9">
    <source>
        <dbReference type="RuleBase" id="RU369034"/>
    </source>
</evidence>
<sequence>MSTPLLLSPPHIQQTDAWRPTRYLDPPRPPPVDPTFAREQEIAQQRLNAEGRAVRKVKPRRTVDFNGELAKMRLLKKIRPSAGYVPLLRPAPPFVIDLLPPKAYADNPTTSVCTKFVHTSTNKVRCPVNVVAWTPEGRRLLTGSQSGEFTLWNGLTFNFETILQAHDTAVRAFSWSHSGAYLISSDTNGNIKYFQSNMNNLAVWQGHREAVRGVSFSPDDSRFATGADDSVIKLWSFEEMREERVLAGHGWDVKCVDWHPVKGLIVSGSKDNSVKFWDPRTATCLSTLHQHKNTVQSCLWNPSGDFVATASRDQTIRVFDIRVMKEIQIFKGHKKEVCSLAWHPIHHEMLASGGSEGSIYHWLVESPNPIAQLDEAHDSNVWTLAWHPLGHVLCSGSNDHTTRFWCRDRPGEETTVMGEKPPVAGQESTEEQDDFVPGFNYQQGGGMAAQNGGFDQDGQGGAYGGGQAPWTNGAANGADDFIPGLGGRTEGAMDGVKPERAPLPSQEEANPDFGARDGGYGGRGAYGRDGGYGGRDGHRDGGYRGRDGGYGGQDQGHREGRGRGRGRGRQSRWN</sequence>
<feature type="compositionally biased region" description="Basic and acidic residues" evidence="10">
    <location>
        <begin position="535"/>
        <end position="547"/>
    </location>
</feature>
<feature type="repeat" description="WD" evidence="8">
    <location>
        <begin position="330"/>
        <end position="372"/>
    </location>
</feature>
<keyword evidence="12" id="KW-1185">Reference proteome</keyword>
<evidence type="ECO:0000313" key="11">
    <source>
        <dbReference type="EMBL" id="KZO95190.1"/>
    </source>
</evidence>
<feature type="repeat" description="WD" evidence="8">
    <location>
        <begin position="288"/>
        <end position="329"/>
    </location>
</feature>
<dbReference type="GO" id="GO:0031124">
    <property type="term" value="P:mRNA 3'-end processing"/>
    <property type="evidence" value="ECO:0007669"/>
    <property type="project" value="UniProtKB-UniRule"/>
</dbReference>
<evidence type="ECO:0000256" key="8">
    <source>
        <dbReference type="PROSITE-ProRule" id="PRU00221"/>
    </source>
</evidence>
<feature type="repeat" description="WD" evidence="8">
    <location>
        <begin position="246"/>
        <end position="287"/>
    </location>
</feature>
<protein>
    <recommendedName>
        <fullName evidence="7 9">Polyadenylation factor subunit 2</fullName>
    </recommendedName>
</protein>
<organism evidence="11 12">
    <name type="scientific">Calocera viscosa (strain TUFC12733)</name>
    <dbReference type="NCBI Taxonomy" id="1330018"/>
    <lineage>
        <taxon>Eukaryota</taxon>
        <taxon>Fungi</taxon>
        <taxon>Dikarya</taxon>
        <taxon>Basidiomycota</taxon>
        <taxon>Agaricomycotina</taxon>
        <taxon>Dacrymycetes</taxon>
        <taxon>Dacrymycetales</taxon>
        <taxon>Dacrymycetaceae</taxon>
        <taxon>Calocera</taxon>
    </lineage>
</organism>
<comment type="function">
    <text evidence="6">Required for 3'-end cleavage and polyadenylation of pre-mRNAs. Also involved in chromosome segregation where it has a role in chromosome attachment to the mitotic spindle.</text>
</comment>
<keyword evidence="4" id="KW-0677">Repeat</keyword>
<feature type="region of interest" description="Disordered" evidence="10">
    <location>
        <begin position="453"/>
        <end position="574"/>
    </location>
</feature>
<dbReference type="OrthoDB" id="16717at2759"/>
<evidence type="ECO:0000256" key="10">
    <source>
        <dbReference type="SAM" id="MobiDB-lite"/>
    </source>
</evidence>
<dbReference type="Proteomes" id="UP000076738">
    <property type="component" value="Unassembled WGS sequence"/>
</dbReference>
<dbReference type="InterPro" id="IPR015943">
    <property type="entry name" value="WD40/YVTN_repeat-like_dom_sf"/>
</dbReference>
<dbReference type="STRING" id="1330018.A0A167KZW4"/>
<name>A0A167KZW4_CALVF</name>
<comment type="subcellular location">
    <subcellularLocation>
        <location evidence="1 9">Nucleus</location>
    </subcellularLocation>
</comment>
<keyword evidence="2 8" id="KW-0853">WD repeat</keyword>
<dbReference type="InterPro" id="IPR045245">
    <property type="entry name" value="Pfs2-like"/>
</dbReference>
<dbReference type="Gene3D" id="2.130.10.10">
    <property type="entry name" value="YVTN repeat-like/Quinoprotein amine dehydrogenase"/>
    <property type="match status" value="3"/>
</dbReference>
<dbReference type="InterPro" id="IPR001680">
    <property type="entry name" value="WD40_rpt"/>
</dbReference>
<dbReference type="CDD" id="cd00200">
    <property type="entry name" value="WD40"/>
    <property type="match status" value="1"/>
</dbReference>
<dbReference type="GO" id="GO:0005847">
    <property type="term" value="C:mRNA cleavage and polyadenylation specificity factor complex"/>
    <property type="evidence" value="ECO:0007669"/>
    <property type="project" value="TreeGrafter"/>
</dbReference>
<feature type="repeat" description="WD" evidence="8">
    <location>
        <begin position="374"/>
        <end position="405"/>
    </location>
</feature>